<organism evidence="1 2">
    <name type="scientific">Brassica oleracea var. oleracea</name>
    <dbReference type="NCBI Taxonomy" id="109376"/>
    <lineage>
        <taxon>Eukaryota</taxon>
        <taxon>Viridiplantae</taxon>
        <taxon>Streptophyta</taxon>
        <taxon>Embryophyta</taxon>
        <taxon>Tracheophyta</taxon>
        <taxon>Spermatophyta</taxon>
        <taxon>Magnoliopsida</taxon>
        <taxon>eudicotyledons</taxon>
        <taxon>Gunneridae</taxon>
        <taxon>Pentapetalae</taxon>
        <taxon>rosids</taxon>
        <taxon>malvids</taxon>
        <taxon>Brassicales</taxon>
        <taxon>Brassicaceae</taxon>
        <taxon>Brassiceae</taxon>
        <taxon>Brassica</taxon>
    </lineage>
</organism>
<name>A0A0D3CGA2_BRAOL</name>
<evidence type="ECO:0000313" key="1">
    <source>
        <dbReference type="EnsemblPlants" id="Bo5g082750.1"/>
    </source>
</evidence>
<keyword evidence="2" id="KW-1185">Reference proteome</keyword>
<sequence>MVGELPRFLVVHQHNPIQRGPSSILRWLWKSLLLHRLNSFSAFLQVQQSQIKFVNQGFIGF</sequence>
<evidence type="ECO:0000313" key="2">
    <source>
        <dbReference type="Proteomes" id="UP000032141"/>
    </source>
</evidence>
<reference evidence="1" key="2">
    <citation type="submission" date="2015-03" db="UniProtKB">
        <authorList>
            <consortium name="EnsemblPlants"/>
        </authorList>
    </citation>
    <scope>IDENTIFICATION</scope>
</reference>
<dbReference type="Proteomes" id="UP000032141">
    <property type="component" value="Chromosome C5"/>
</dbReference>
<dbReference type="Gramene" id="Bo5g082750.1">
    <property type="protein sequence ID" value="Bo5g082750.1"/>
    <property type="gene ID" value="Bo5g082750"/>
</dbReference>
<accession>A0A0D3CGA2</accession>
<dbReference type="HOGENOM" id="CLU_2925807_0_0_1"/>
<dbReference type="EnsemblPlants" id="Bo5g082750.1">
    <property type="protein sequence ID" value="Bo5g082750.1"/>
    <property type="gene ID" value="Bo5g082750"/>
</dbReference>
<reference evidence="1 2" key="1">
    <citation type="journal article" date="2014" name="Genome Biol.">
        <title>Transcriptome and methylome profiling reveals relics of genome dominance in the mesopolyploid Brassica oleracea.</title>
        <authorList>
            <person name="Parkin I.A."/>
            <person name="Koh C."/>
            <person name="Tang H."/>
            <person name="Robinson S.J."/>
            <person name="Kagale S."/>
            <person name="Clarke W.E."/>
            <person name="Town C.D."/>
            <person name="Nixon J."/>
            <person name="Krishnakumar V."/>
            <person name="Bidwell S.L."/>
            <person name="Denoeud F."/>
            <person name="Belcram H."/>
            <person name="Links M.G."/>
            <person name="Just J."/>
            <person name="Clarke C."/>
            <person name="Bender T."/>
            <person name="Huebert T."/>
            <person name="Mason A.S."/>
            <person name="Pires J.C."/>
            <person name="Barker G."/>
            <person name="Moore J."/>
            <person name="Walley P.G."/>
            <person name="Manoli S."/>
            <person name="Batley J."/>
            <person name="Edwards D."/>
            <person name="Nelson M.N."/>
            <person name="Wang X."/>
            <person name="Paterson A.H."/>
            <person name="King G."/>
            <person name="Bancroft I."/>
            <person name="Chalhoub B."/>
            <person name="Sharpe A.G."/>
        </authorList>
    </citation>
    <scope>NUCLEOTIDE SEQUENCE</scope>
    <source>
        <strain evidence="1 2">cv. TO1000</strain>
    </source>
</reference>
<protein>
    <submittedName>
        <fullName evidence="1">Uncharacterized protein</fullName>
    </submittedName>
</protein>
<dbReference type="AlphaFoldDB" id="A0A0D3CGA2"/>
<proteinExistence type="predicted"/>